<accession>A0A5K1JU51</accession>
<evidence type="ECO:0000313" key="2">
    <source>
        <dbReference type="EMBL" id="VWO95349.1"/>
    </source>
</evidence>
<dbReference type="CDD" id="cd14016">
    <property type="entry name" value="STKc_CK1"/>
    <property type="match status" value="1"/>
</dbReference>
<organism evidence="2">
    <name type="scientific">Ganoderma boninense</name>
    <dbReference type="NCBI Taxonomy" id="34458"/>
    <lineage>
        <taxon>Eukaryota</taxon>
        <taxon>Fungi</taxon>
        <taxon>Dikarya</taxon>
        <taxon>Basidiomycota</taxon>
        <taxon>Agaricomycotina</taxon>
        <taxon>Agaricomycetes</taxon>
        <taxon>Polyporales</taxon>
        <taxon>Polyporaceae</taxon>
        <taxon>Ganoderma</taxon>
    </lineage>
</organism>
<dbReference type="AlphaFoldDB" id="A0A5K1JU51"/>
<sequence length="302" mass="34646">MLTGDEVAIKSERLHIEHETNHPPALAYEAAVYKLLGKPSVGFPYVHWAGKVTGNYALVLDKLGPNLAALHKFCRRKFSMRTVCMLALQMLDRIEYVHSRGLIVVDIKPHNFAMGMGDSAHVVHLFDFGHSKLYLDPITRKHVPYLPDRSATGTVPYASVAAHRHYELCRRDDIEALFYVLLEFYCGELPWQGIYAPTFKAKLERTREMKAGNALRDFVATQCSDSQEFKTYYSYYTGLGFTEEPDYAFLRRLFADRMKREGWENDARFDWMDPSLLEKGTLIPAEYVVDSRFVEDVGVDPD</sequence>
<dbReference type="Gene3D" id="1.10.510.10">
    <property type="entry name" value="Transferase(Phosphotransferase) domain 1"/>
    <property type="match status" value="1"/>
</dbReference>
<dbReference type="InterPro" id="IPR011009">
    <property type="entry name" value="Kinase-like_dom_sf"/>
</dbReference>
<dbReference type="EMBL" id="LR724737">
    <property type="protein sequence ID" value="VWO95349.1"/>
    <property type="molecule type" value="Genomic_DNA"/>
</dbReference>
<dbReference type="SUPFAM" id="SSF56112">
    <property type="entry name" value="Protein kinase-like (PK-like)"/>
    <property type="match status" value="1"/>
</dbReference>
<dbReference type="Pfam" id="PF00069">
    <property type="entry name" value="Pkinase"/>
    <property type="match status" value="1"/>
</dbReference>
<name>A0A5K1JU51_9APHY</name>
<dbReference type="GO" id="GO:0005524">
    <property type="term" value="F:ATP binding"/>
    <property type="evidence" value="ECO:0007669"/>
    <property type="project" value="InterPro"/>
</dbReference>
<dbReference type="InterPro" id="IPR050235">
    <property type="entry name" value="CK1_Ser-Thr_kinase"/>
</dbReference>
<dbReference type="InterPro" id="IPR000719">
    <property type="entry name" value="Prot_kinase_dom"/>
</dbReference>
<feature type="domain" description="Protein kinase" evidence="1">
    <location>
        <begin position="1"/>
        <end position="272"/>
    </location>
</feature>
<dbReference type="GO" id="GO:0004672">
    <property type="term" value="F:protein kinase activity"/>
    <property type="evidence" value="ECO:0007669"/>
    <property type="project" value="InterPro"/>
</dbReference>
<dbReference type="SMART" id="SM00220">
    <property type="entry name" value="S_TKc"/>
    <property type="match status" value="1"/>
</dbReference>
<reference evidence="2" key="1">
    <citation type="submission" date="2019-10" db="EMBL/GenBank/DDBJ databases">
        <authorList>
            <person name="Nor Muhammad N."/>
        </authorList>
    </citation>
    <scope>NUCLEOTIDE SEQUENCE</scope>
</reference>
<dbReference type="PROSITE" id="PS50011">
    <property type="entry name" value="PROTEIN_KINASE_DOM"/>
    <property type="match status" value="1"/>
</dbReference>
<evidence type="ECO:0000259" key="1">
    <source>
        <dbReference type="PROSITE" id="PS50011"/>
    </source>
</evidence>
<dbReference type="PANTHER" id="PTHR11909">
    <property type="entry name" value="CASEIN KINASE-RELATED"/>
    <property type="match status" value="1"/>
</dbReference>
<proteinExistence type="predicted"/>
<gene>
    <name evidence="2" type="primary">Q0UA24</name>
</gene>
<protein>
    <submittedName>
        <fullName evidence="2">PKS_ER domain-containing protein</fullName>
    </submittedName>
</protein>